<dbReference type="AlphaFoldDB" id="A0AB38RMZ3"/>
<dbReference type="Pfam" id="PF00378">
    <property type="entry name" value="ECH_1"/>
    <property type="match status" value="1"/>
</dbReference>
<dbReference type="Proteomes" id="UP000831484">
    <property type="component" value="Plasmid pdjl-6-4"/>
</dbReference>
<evidence type="ECO:0000256" key="1">
    <source>
        <dbReference type="ARBA" id="ARBA00005254"/>
    </source>
</evidence>
<dbReference type="GO" id="GO:0003824">
    <property type="term" value="F:catalytic activity"/>
    <property type="evidence" value="ECO:0007669"/>
    <property type="project" value="UniProtKB-ARBA"/>
</dbReference>
<dbReference type="Gene3D" id="3.90.226.10">
    <property type="entry name" value="2-enoyl-CoA Hydratase, Chain A, domain 1"/>
    <property type="match status" value="1"/>
</dbReference>
<dbReference type="SUPFAM" id="SSF52096">
    <property type="entry name" value="ClpP/crotonase"/>
    <property type="match status" value="1"/>
</dbReference>
<evidence type="ECO:0000313" key="2">
    <source>
        <dbReference type="EMBL" id="UPU46491.1"/>
    </source>
</evidence>
<keyword evidence="3" id="KW-1185">Reference proteome</keyword>
<dbReference type="PANTHER" id="PTHR43802:SF1">
    <property type="entry name" value="IP11341P-RELATED"/>
    <property type="match status" value="1"/>
</dbReference>
<dbReference type="PANTHER" id="PTHR43802">
    <property type="entry name" value="ENOYL-COA HYDRATASE"/>
    <property type="match status" value="1"/>
</dbReference>
<evidence type="ECO:0000313" key="3">
    <source>
        <dbReference type="Proteomes" id="UP000831484"/>
    </source>
</evidence>
<accession>A0AB38RMZ3</accession>
<dbReference type="InterPro" id="IPR001753">
    <property type="entry name" value="Enoyl-CoA_hydra/iso"/>
</dbReference>
<keyword evidence="2" id="KW-0614">Plasmid</keyword>
<reference evidence="3" key="1">
    <citation type="journal article" date="2022" name="Environ. Microbiol.">
        <title>Functional analysis, diversity, and distribution of carbendazim hydrolases MheI and CbmA, responsible for the initial step in carbendazim degradation.</title>
        <authorList>
            <person name="Zhang M."/>
            <person name="Bai X."/>
            <person name="Li Q."/>
            <person name="Zhang L."/>
            <person name="Zhu Q."/>
            <person name="Gao S."/>
            <person name="Ke Z."/>
            <person name="Jiang M."/>
            <person name="Hu J."/>
            <person name="Qiu J."/>
            <person name="Hong Q."/>
        </authorList>
    </citation>
    <scope>NUCLEOTIDE SEQUENCE [LARGE SCALE GENOMIC DNA]</scope>
    <source>
        <strain evidence="3">djl-6</strain>
    </source>
</reference>
<dbReference type="EMBL" id="CP096567">
    <property type="protein sequence ID" value="UPU46491.1"/>
    <property type="molecule type" value="Genomic_DNA"/>
</dbReference>
<protein>
    <submittedName>
        <fullName evidence="2">Enoyl-CoA hydratase-related protein</fullName>
    </submittedName>
</protein>
<organism evidence="2 3">
    <name type="scientific">Rhodococcus qingshengii JCM 15477</name>
    <dbReference type="NCBI Taxonomy" id="1303681"/>
    <lineage>
        <taxon>Bacteria</taxon>
        <taxon>Bacillati</taxon>
        <taxon>Actinomycetota</taxon>
        <taxon>Actinomycetes</taxon>
        <taxon>Mycobacteriales</taxon>
        <taxon>Nocardiaceae</taxon>
        <taxon>Rhodococcus</taxon>
        <taxon>Rhodococcus erythropolis group</taxon>
    </lineage>
</organism>
<gene>
    <name evidence="2" type="ORF">M0639_32615</name>
</gene>
<dbReference type="CDD" id="cd06558">
    <property type="entry name" value="crotonase-like"/>
    <property type="match status" value="1"/>
</dbReference>
<dbReference type="InterPro" id="IPR029045">
    <property type="entry name" value="ClpP/crotonase-like_dom_sf"/>
</dbReference>
<comment type="similarity">
    <text evidence="1">Belongs to the enoyl-CoA hydratase/isomerase family.</text>
</comment>
<name>A0AB38RMZ3_RHOSG</name>
<dbReference type="RefSeq" id="WP_064074866.1">
    <property type="nucleotide sequence ID" value="NZ_CP096567.1"/>
</dbReference>
<sequence length="260" mass="27135">MSLVTLERRGPIAIITLDRPDIRNAFDHPMAQALGAALAQVEDDPELRVAILTATVTEPRPVFCAGHDLRTIEDERDGGARAETSAGGFAGVTQLTRTKPLIAAVDGLATSGGLEIVLSCDLVVATRRSSFALAEVRWGLVAGAGGMFRLPWAIGRATAMDMILTGQPIDAERAYALGLVSTLTDSDVVSAAIERAEFIAAHPSTAVAASMFVAAQAFGQSTDDLWVANDTAIGMIMHSDDLTAGLASFATNGASSPQDR</sequence>
<geneLocation type="plasmid" evidence="2 3">
    <name>pdjl-6-4</name>
</geneLocation>
<proteinExistence type="inferred from homology"/>